<feature type="transmembrane region" description="Helical" evidence="1">
    <location>
        <begin position="136"/>
        <end position="159"/>
    </location>
</feature>
<evidence type="ECO:0008006" key="4">
    <source>
        <dbReference type="Google" id="ProtNLM"/>
    </source>
</evidence>
<dbReference type="EMBL" id="BMLM01000001">
    <property type="protein sequence ID" value="GGN83778.1"/>
    <property type="molecule type" value="Genomic_DNA"/>
</dbReference>
<organism evidence="2 3">
    <name type="scientific">Agrococcus terreus</name>
    <dbReference type="NCBI Taxonomy" id="574649"/>
    <lineage>
        <taxon>Bacteria</taxon>
        <taxon>Bacillati</taxon>
        <taxon>Actinomycetota</taxon>
        <taxon>Actinomycetes</taxon>
        <taxon>Micrococcales</taxon>
        <taxon>Microbacteriaceae</taxon>
        <taxon>Agrococcus</taxon>
    </lineage>
</organism>
<comment type="caution">
    <text evidence="2">The sequence shown here is derived from an EMBL/GenBank/DDBJ whole genome shotgun (WGS) entry which is preliminary data.</text>
</comment>
<dbReference type="RefSeq" id="WP_188717554.1">
    <property type="nucleotide sequence ID" value="NZ_BAABBD010000002.1"/>
</dbReference>
<reference evidence="3" key="1">
    <citation type="journal article" date="2019" name="Int. J. Syst. Evol. Microbiol.">
        <title>The Global Catalogue of Microorganisms (GCM) 10K type strain sequencing project: providing services to taxonomists for standard genome sequencing and annotation.</title>
        <authorList>
            <consortium name="The Broad Institute Genomics Platform"/>
            <consortium name="The Broad Institute Genome Sequencing Center for Infectious Disease"/>
            <person name="Wu L."/>
            <person name="Ma J."/>
        </authorList>
    </citation>
    <scope>NUCLEOTIDE SEQUENCE [LARGE SCALE GENOMIC DNA]</scope>
    <source>
        <strain evidence="3">CGMCC 1.6960</strain>
    </source>
</reference>
<dbReference type="Proteomes" id="UP000626982">
    <property type="component" value="Unassembled WGS sequence"/>
</dbReference>
<protein>
    <recommendedName>
        <fullName evidence="4">Signal peptidase I</fullName>
    </recommendedName>
</protein>
<keyword evidence="1" id="KW-0812">Transmembrane</keyword>
<evidence type="ECO:0000313" key="2">
    <source>
        <dbReference type="EMBL" id="GGN83778.1"/>
    </source>
</evidence>
<proteinExistence type="predicted"/>
<evidence type="ECO:0000313" key="3">
    <source>
        <dbReference type="Proteomes" id="UP000626982"/>
    </source>
</evidence>
<accession>A0ABQ2KJ05</accession>
<keyword evidence="3" id="KW-1185">Reference proteome</keyword>
<gene>
    <name evidence="2" type="ORF">GCM10010968_14930</name>
</gene>
<keyword evidence="1" id="KW-1133">Transmembrane helix</keyword>
<keyword evidence="1" id="KW-0472">Membrane</keyword>
<name>A0ABQ2KJ05_9MICO</name>
<sequence length="170" mass="16481">MIAARRTAIALLAIAGVCLAAAAVLWAASLAGLARPLAVDGASLRPSLSGGDLVVVTRAPVDGLAAGDLVGLPAAVAGGIALERVEAVERTGEQEWTITTAAAGPGGSPARDAVVGGEVWAPSLRLPGIGGIAEAVVAPGLAVPLLAAAMVLVAVVLLAPPTAARRRSVG</sequence>
<evidence type="ECO:0000256" key="1">
    <source>
        <dbReference type="SAM" id="Phobius"/>
    </source>
</evidence>